<sequence length="124" mass="13660">LSSCSLQELSLSALSLILLSDKSLHRPRSSTTQSTYSVPFDLLGDFLKHINLLRLGIPHLQPLHNHPQPSGSLPAGCALTAALVLVQVRQSCYCVHDISGFVRNNHRCSIQSRLNSFKSIVIHH</sequence>
<dbReference type="EMBL" id="HG996466">
    <property type="protein sequence ID" value="CAG1858724.1"/>
    <property type="molecule type" value="Genomic_DNA"/>
</dbReference>
<gene>
    <name evidence="1" type="ORF">GSMUA_290190.1</name>
</gene>
<evidence type="ECO:0000313" key="1">
    <source>
        <dbReference type="EMBL" id="CAG1858724.1"/>
    </source>
</evidence>
<dbReference type="AlphaFoldDB" id="A0A8D7AY45"/>
<protein>
    <submittedName>
        <fullName evidence="1">(wild Malaysian banana) hypothetical protein</fullName>
    </submittedName>
</protein>
<accession>A0A8D7AY45</accession>
<organism evidence="1">
    <name type="scientific">Musa acuminata subsp. malaccensis</name>
    <name type="common">Wild banana</name>
    <name type="synonym">Musa malaccensis</name>
    <dbReference type="NCBI Taxonomy" id="214687"/>
    <lineage>
        <taxon>Eukaryota</taxon>
        <taxon>Viridiplantae</taxon>
        <taxon>Streptophyta</taxon>
        <taxon>Embryophyta</taxon>
        <taxon>Tracheophyta</taxon>
        <taxon>Spermatophyta</taxon>
        <taxon>Magnoliopsida</taxon>
        <taxon>Liliopsida</taxon>
        <taxon>Zingiberales</taxon>
        <taxon>Musaceae</taxon>
        <taxon>Musa</taxon>
    </lineage>
</organism>
<name>A0A8D7AY45_MUSAM</name>
<reference evidence="1" key="1">
    <citation type="submission" date="2021-03" db="EMBL/GenBank/DDBJ databases">
        <authorList>
            <consortium name="Genoscope - CEA"/>
            <person name="William W."/>
        </authorList>
    </citation>
    <scope>NUCLEOTIDE SEQUENCE</scope>
    <source>
        <strain evidence="1">Doubled-haploid Pahang</strain>
    </source>
</reference>
<feature type="non-terminal residue" evidence="1">
    <location>
        <position position="1"/>
    </location>
</feature>
<feature type="non-terminal residue" evidence="1">
    <location>
        <position position="124"/>
    </location>
</feature>
<proteinExistence type="predicted"/>